<feature type="transmembrane region" description="Helical" evidence="7">
    <location>
        <begin position="142"/>
        <end position="162"/>
    </location>
</feature>
<name>K1TEF8_9ZZZZ</name>
<evidence type="ECO:0000256" key="2">
    <source>
        <dbReference type="ARBA" id="ARBA00022475"/>
    </source>
</evidence>
<comment type="similarity">
    <text evidence="6">Belongs to the ABC-4 integral membrane protein family.</text>
</comment>
<dbReference type="PANTHER" id="PTHR30572">
    <property type="entry name" value="MEMBRANE COMPONENT OF TRANSPORTER-RELATED"/>
    <property type="match status" value="1"/>
</dbReference>
<feature type="non-terminal residue" evidence="10">
    <location>
        <position position="1"/>
    </location>
</feature>
<evidence type="ECO:0000256" key="6">
    <source>
        <dbReference type="ARBA" id="ARBA00038076"/>
    </source>
</evidence>
<evidence type="ECO:0000259" key="9">
    <source>
        <dbReference type="Pfam" id="PF12704"/>
    </source>
</evidence>
<feature type="domain" description="MacB-like periplasmic core" evidence="9">
    <location>
        <begin position="3"/>
        <end position="61"/>
    </location>
</feature>
<evidence type="ECO:0000256" key="1">
    <source>
        <dbReference type="ARBA" id="ARBA00004651"/>
    </source>
</evidence>
<dbReference type="PANTHER" id="PTHR30572:SF4">
    <property type="entry name" value="ABC TRANSPORTER PERMEASE YTRF"/>
    <property type="match status" value="1"/>
</dbReference>
<feature type="transmembrane region" description="Helical" evidence="7">
    <location>
        <begin position="237"/>
        <end position="259"/>
    </location>
</feature>
<comment type="caution">
    <text evidence="10">The sequence shown here is derived from an EMBL/GenBank/DDBJ whole genome shotgun (WGS) entry which is preliminary data.</text>
</comment>
<keyword evidence="2" id="KW-1003">Cell membrane</keyword>
<keyword evidence="5 7" id="KW-0472">Membrane</keyword>
<feature type="transmembrane region" description="Helical" evidence="7">
    <location>
        <begin position="189"/>
        <end position="217"/>
    </location>
</feature>
<evidence type="ECO:0000256" key="4">
    <source>
        <dbReference type="ARBA" id="ARBA00022989"/>
    </source>
</evidence>
<accession>K1TEF8</accession>
<keyword evidence="3 7" id="KW-0812">Transmembrane</keyword>
<dbReference type="AlphaFoldDB" id="K1TEF8"/>
<evidence type="ECO:0000256" key="3">
    <source>
        <dbReference type="ARBA" id="ARBA00022692"/>
    </source>
</evidence>
<dbReference type="InterPro" id="IPR025857">
    <property type="entry name" value="MacB_PCD"/>
</dbReference>
<evidence type="ECO:0000256" key="5">
    <source>
        <dbReference type="ARBA" id="ARBA00023136"/>
    </source>
</evidence>
<proteinExistence type="inferred from homology"/>
<sequence>ARENVVLSESFARKVFGTFNPLGQTLRVDNDERVYVVSGVMRDIERSTIPAADIVMRAERITETNAANDERMSNSGAGVTFLLERQGADLQAKVSDMLSFFKEIYWPYQGNVVSQVRLVPLRELYFDPVNNSNKLAHGSRSFLHILLGVGLVVLVFAVMNYINLTVAQSGFRAREMAARRLLGASRGDIFLKWILESTLFCAAALIIASSIAELFVPWASQLLGSKVAVWGDISWPAAGWCLFTVVVLGVISGLVPALLVARYQPIDIVRGTFRRHAKTVYGRVLIALQNVITIALLAASIAIGLQIRHLVNAPLGYETRDILNIGTDIFPDRSAMRRFCNALHSQPEVEAIGLGCGTPHDRGNNNTIAYGPDRMVSFQVFIGDSTYFRILGLERLRDNHVAVAAESAASRNFWDSNVWYINQYALRELGIAEDAPEFKVGEDLSYPVVVAGIYRDFQVGTA</sequence>
<dbReference type="EMBL" id="AJWY01009719">
    <property type="protein sequence ID" value="EKC57551.1"/>
    <property type="molecule type" value="Genomic_DNA"/>
</dbReference>
<gene>
    <name evidence="10" type="ORF">LEA_14305</name>
</gene>
<comment type="subcellular location">
    <subcellularLocation>
        <location evidence="1">Cell membrane</location>
        <topology evidence="1">Multi-pass membrane protein</topology>
    </subcellularLocation>
</comment>
<dbReference type="Pfam" id="PF02687">
    <property type="entry name" value="FtsX"/>
    <property type="match status" value="1"/>
</dbReference>
<evidence type="ECO:0000259" key="8">
    <source>
        <dbReference type="Pfam" id="PF02687"/>
    </source>
</evidence>
<dbReference type="Pfam" id="PF12704">
    <property type="entry name" value="MacB_PCD"/>
    <property type="match status" value="1"/>
</dbReference>
<evidence type="ECO:0000256" key="7">
    <source>
        <dbReference type="SAM" id="Phobius"/>
    </source>
</evidence>
<evidence type="ECO:0000313" key="10">
    <source>
        <dbReference type="EMBL" id="EKC57551.1"/>
    </source>
</evidence>
<feature type="domain" description="ABC3 transporter permease C-terminal" evidence="8">
    <location>
        <begin position="149"/>
        <end position="265"/>
    </location>
</feature>
<dbReference type="GO" id="GO:0005886">
    <property type="term" value="C:plasma membrane"/>
    <property type="evidence" value="ECO:0007669"/>
    <property type="project" value="UniProtKB-SubCell"/>
</dbReference>
<dbReference type="InterPro" id="IPR050250">
    <property type="entry name" value="Macrolide_Exporter_MacB"/>
</dbReference>
<keyword evidence="4 7" id="KW-1133">Transmembrane helix</keyword>
<reference evidence="10" key="1">
    <citation type="journal article" date="2013" name="Environ. Microbiol.">
        <title>Microbiota from the distal guts of lean and obese adolescents exhibit partial functional redundancy besides clear differences in community structure.</title>
        <authorList>
            <person name="Ferrer M."/>
            <person name="Ruiz A."/>
            <person name="Lanza F."/>
            <person name="Haange S.B."/>
            <person name="Oberbach A."/>
            <person name="Till H."/>
            <person name="Bargiela R."/>
            <person name="Campoy C."/>
            <person name="Segura M.T."/>
            <person name="Richter M."/>
            <person name="von Bergen M."/>
            <person name="Seifert J."/>
            <person name="Suarez A."/>
        </authorList>
    </citation>
    <scope>NUCLEOTIDE SEQUENCE</scope>
</reference>
<protein>
    <submittedName>
        <fullName evidence="10">ABC transporter, permease protein</fullName>
    </submittedName>
</protein>
<dbReference type="GO" id="GO:0022857">
    <property type="term" value="F:transmembrane transporter activity"/>
    <property type="evidence" value="ECO:0007669"/>
    <property type="project" value="TreeGrafter"/>
</dbReference>
<dbReference type="InterPro" id="IPR003838">
    <property type="entry name" value="ABC3_permease_C"/>
</dbReference>
<organism evidence="10">
    <name type="scientific">human gut metagenome</name>
    <dbReference type="NCBI Taxonomy" id="408170"/>
    <lineage>
        <taxon>unclassified sequences</taxon>
        <taxon>metagenomes</taxon>
        <taxon>organismal metagenomes</taxon>
    </lineage>
</organism>
<feature type="transmembrane region" description="Helical" evidence="7">
    <location>
        <begin position="280"/>
        <end position="305"/>
    </location>
</feature>
<feature type="non-terminal residue" evidence="10">
    <location>
        <position position="462"/>
    </location>
</feature>